<protein>
    <submittedName>
        <fullName evidence="2">Uncharacterized protein</fullName>
    </submittedName>
</protein>
<evidence type="ECO:0000313" key="2">
    <source>
        <dbReference type="EMBL" id="CAG6752453.1"/>
    </source>
</evidence>
<dbReference type="EMBL" id="HBUF01533393">
    <property type="protein sequence ID" value="CAG6752453.1"/>
    <property type="molecule type" value="Transcribed_RNA"/>
</dbReference>
<dbReference type="EMBL" id="HBUF01062151">
    <property type="protein sequence ID" value="CAG6626248.1"/>
    <property type="molecule type" value="Transcribed_RNA"/>
</dbReference>
<feature type="region of interest" description="Disordered" evidence="1">
    <location>
        <begin position="47"/>
        <end position="134"/>
    </location>
</feature>
<dbReference type="AlphaFoldDB" id="A0A8D8ZRA4"/>
<reference evidence="2" key="1">
    <citation type="submission" date="2021-05" db="EMBL/GenBank/DDBJ databases">
        <authorList>
            <person name="Alioto T."/>
            <person name="Alioto T."/>
            <person name="Gomez Garrido J."/>
        </authorList>
    </citation>
    <scope>NUCLEOTIDE SEQUENCE</scope>
</reference>
<evidence type="ECO:0000256" key="1">
    <source>
        <dbReference type="SAM" id="MobiDB-lite"/>
    </source>
</evidence>
<feature type="compositionally biased region" description="Basic and acidic residues" evidence="1">
    <location>
        <begin position="98"/>
        <end position="110"/>
    </location>
</feature>
<dbReference type="EMBL" id="HBUF01062154">
    <property type="protein sequence ID" value="CAG6626259.1"/>
    <property type="molecule type" value="Transcribed_RNA"/>
</dbReference>
<proteinExistence type="predicted"/>
<feature type="compositionally biased region" description="Pro residues" evidence="1">
    <location>
        <begin position="77"/>
        <end position="94"/>
    </location>
</feature>
<accession>A0A8D8ZRA4</accession>
<name>A0A8D8ZRA4_9HEMI</name>
<dbReference type="EMBL" id="HBUF01062152">
    <property type="protein sequence ID" value="CAG6626252.1"/>
    <property type="molecule type" value="Transcribed_RNA"/>
</dbReference>
<sequence length="134" mass="14596">MESCTLQDLHLLLNKVVESAASANLMMSATVLFYYSRCLQILKSKFGYGNDDIGRSSRSSRTVQRSNPHNERTCTDSPPPWSCPFERPPSPSPPTGQTERRPPGQHESPSELHTPPTVQPPSPATSTAASTTAT</sequence>
<feature type="compositionally biased region" description="Low complexity" evidence="1">
    <location>
        <begin position="124"/>
        <end position="134"/>
    </location>
</feature>
<organism evidence="2">
    <name type="scientific">Cacopsylla melanoneura</name>
    <dbReference type="NCBI Taxonomy" id="428564"/>
    <lineage>
        <taxon>Eukaryota</taxon>
        <taxon>Metazoa</taxon>
        <taxon>Ecdysozoa</taxon>
        <taxon>Arthropoda</taxon>
        <taxon>Hexapoda</taxon>
        <taxon>Insecta</taxon>
        <taxon>Pterygota</taxon>
        <taxon>Neoptera</taxon>
        <taxon>Paraneoptera</taxon>
        <taxon>Hemiptera</taxon>
        <taxon>Sternorrhyncha</taxon>
        <taxon>Psylloidea</taxon>
        <taxon>Psyllidae</taxon>
        <taxon>Psyllinae</taxon>
        <taxon>Cacopsylla</taxon>
    </lineage>
</organism>